<sequence>MAQESLLVSFVLGVSLIAAVVVLIGRGWRNYSVAGGWTTRESGSVLTRGADSPMMWTAAFLVAALAFGTAAVLFVAGAEVPEGMAAIGGAFLVAGTTLVLILYVFYGTFVSARSRGLKNAQAAFLGAWALGMLFVVAIALKLLGLF</sequence>
<dbReference type="AlphaFoldDB" id="A0A6C0UGF1"/>
<gene>
    <name evidence="1" type="ORF">G3I44_10090</name>
</gene>
<organism evidence="1 2">
    <name type="scientific">Halogeometricum borinquense</name>
    <dbReference type="NCBI Taxonomy" id="60847"/>
    <lineage>
        <taxon>Archaea</taxon>
        <taxon>Methanobacteriati</taxon>
        <taxon>Methanobacteriota</taxon>
        <taxon>Stenosarchaea group</taxon>
        <taxon>Halobacteria</taxon>
        <taxon>Halobacteriales</taxon>
        <taxon>Haloferacaceae</taxon>
        <taxon>Halogeometricum</taxon>
    </lineage>
</organism>
<reference evidence="1 2" key="1">
    <citation type="submission" date="2020-02" db="EMBL/GenBank/DDBJ databases">
        <title>Whole genome sequence of Halogeometricum borinquense strain wsp4.</title>
        <authorList>
            <person name="Verma D.K."/>
            <person name="Gopal K."/>
            <person name="Prasad E.S."/>
        </authorList>
    </citation>
    <scope>NUCLEOTIDE SEQUENCE [LARGE SCALE GENOMIC DNA]</scope>
    <source>
        <strain evidence="2">wsp4</strain>
    </source>
</reference>
<name>A0A6C0UGF1_9EURY</name>
<dbReference type="RefSeq" id="WP_163486514.1">
    <property type="nucleotide sequence ID" value="NZ_CP048739.1"/>
</dbReference>
<dbReference type="Proteomes" id="UP000465846">
    <property type="component" value="Chromosome"/>
</dbReference>
<evidence type="ECO:0000313" key="2">
    <source>
        <dbReference type="Proteomes" id="UP000465846"/>
    </source>
</evidence>
<accession>A0A6C0UGF1</accession>
<proteinExistence type="predicted"/>
<dbReference type="GeneID" id="44079753"/>
<evidence type="ECO:0000313" key="1">
    <source>
        <dbReference type="EMBL" id="QIB74604.1"/>
    </source>
</evidence>
<dbReference type="EMBL" id="CP048739">
    <property type="protein sequence ID" value="QIB74604.1"/>
    <property type="molecule type" value="Genomic_DNA"/>
</dbReference>
<protein>
    <submittedName>
        <fullName evidence="1">Uncharacterized protein</fullName>
    </submittedName>
</protein>